<protein>
    <submittedName>
        <fullName evidence="1">Uncharacterized protein</fullName>
    </submittedName>
</protein>
<comment type="caution">
    <text evidence="1">The sequence shown here is derived from an EMBL/GenBank/DDBJ whole genome shotgun (WGS) entry which is preliminary data.</text>
</comment>
<name>A0AA92VWF1_9BACT</name>
<accession>A0AA92VWF1</accession>
<proteinExistence type="predicted"/>
<evidence type="ECO:0000313" key="2">
    <source>
        <dbReference type="Proteomes" id="UP000261245"/>
    </source>
</evidence>
<dbReference type="EMBL" id="QSUC01000020">
    <property type="protein sequence ID" value="RGN08707.1"/>
    <property type="molecule type" value="Genomic_DNA"/>
</dbReference>
<evidence type="ECO:0000313" key="1">
    <source>
        <dbReference type="EMBL" id="RGN08707.1"/>
    </source>
</evidence>
<dbReference type="Proteomes" id="UP000261245">
    <property type="component" value="Unassembled WGS sequence"/>
</dbReference>
<reference evidence="1 2" key="1">
    <citation type="submission" date="2018-08" db="EMBL/GenBank/DDBJ databases">
        <title>A genome reference for cultivated species of the human gut microbiota.</title>
        <authorList>
            <person name="Zou Y."/>
            <person name="Xue W."/>
            <person name="Luo G."/>
        </authorList>
    </citation>
    <scope>NUCLEOTIDE SEQUENCE [LARGE SCALE GENOMIC DNA]</scope>
    <source>
        <strain evidence="1 2">OM06-11</strain>
    </source>
</reference>
<dbReference type="AlphaFoldDB" id="A0AA92VWF1"/>
<gene>
    <name evidence="1" type="ORF">DXB80_08725</name>
</gene>
<sequence>MASGDFFRLIRKKRGGQYIKNEGRDEKKCEKTCLVRIFFVYLQQNKVFKKLQKPDIQAGLIQVDLYK</sequence>
<organism evidence="1 2">
    <name type="scientific">Segatella copri</name>
    <dbReference type="NCBI Taxonomy" id="165179"/>
    <lineage>
        <taxon>Bacteria</taxon>
        <taxon>Pseudomonadati</taxon>
        <taxon>Bacteroidota</taxon>
        <taxon>Bacteroidia</taxon>
        <taxon>Bacteroidales</taxon>
        <taxon>Prevotellaceae</taxon>
        <taxon>Segatella</taxon>
    </lineage>
</organism>